<proteinExistence type="predicted"/>
<dbReference type="AlphaFoldDB" id="A0A1G1WJV7"/>
<dbReference type="Pfam" id="PF07963">
    <property type="entry name" value="N_methyl"/>
    <property type="match status" value="1"/>
</dbReference>
<keyword evidence="1" id="KW-1133">Transmembrane helix</keyword>
<dbReference type="Gene3D" id="3.30.700.10">
    <property type="entry name" value="Glycoprotein, Type 4 Pilin"/>
    <property type="match status" value="1"/>
</dbReference>
<dbReference type="Proteomes" id="UP000176645">
    <property type="component" value="Unassembled WGS sequence"/>
</dbReference>
<comment type="caution">
    <text evidence="2">The sequence shown here is derived from an EMBL/GenBank/DDBJ whole genome shotgun (WGS) entry which is preliminary data.</text>
</comment>
<dbReference type="EMBL" id="MHCU01000016">
    <property type="protein sequence ID" value="OGY27992.1"/>
    <property type="molecule type" value="Genomic_DNA"/>
</dbReference>
<dbReference type="InterPro" id="IPR045584">
    <property type="entry name" value="Pilin-like"/>
</dbReference>
<name>A0A1G1WJV7_9BACT</name>
<keyword evidence="1" id="KW-0472">Membrane</keyword>
<evidence type="ECO:0000313" key="3">
    <source>
        <dbReference type="Proteomes" id="UP000176645"/>
    </source>
</evidence>
<evidence type="ECO:0000256" key="1">
    <source>
        <dbReference type="SAM" id="Phobius"/>
    </source>
</evidence>
<dbReference type="PROSITE" id="PS00409">
    <property type="entry name" value="PROKAR_NTER_METHYL"/>
    <property type="match status" value="1"/>
</dbReference>
<accession>A0A1G1WJV7</accession>
<dbReference type="NCBIfam" id="TIGR02532">
    <property type="entry name" value="IV_pilin_GFxxxE"/>
    <property type="match status" value="1"/>
</dbReference>
<feature type="transmembrane region" description="Helical" evidence="1">
    <location>
        <begin position="38"/>
        <end position="61"/>
    </location>
</feature>
<dbReference type="InterPro" id="IPR012902">
    <property type="entry name" value="N_methyl_site"/>
</dbReference>
<organism evidence="2 3">
    <name type="scientific">Candidatus Woykebacteria bacterium RBG_19FT_COMBO_43_10</name>
    <dbReference type="NCBI Taxonomy" id="1802598"/>
    <lineage>
        <taxon>Bacteria</taxon>
        <taxon>Candidatus Woykeibacteriota</taxon>
    </lineage>
</organism>
<evidence type="ECO:0008006" key="4">
    <source>
        <dbReference type="Google" id="ProtNLM"/>
    </source>
</evidence>
<evidence type="ECO:0000313" key="2">
    <source>
        <dbReference type="EMBL" id="OGY27992.1"/>
    </source>
</evidence>
<reference evidence="2 3" key="1">
    <citation type="journal article" date="2016" name="Nat. Commun.">
        <title>Thousands of microbial genomes shed light on interconnected biogeochemical processes in an aquifer system.</title>
        <authorList>
            <person name="Anantharaman K."/>
            <person name="Brown C.T."/>
            <person name="Hug L.A."/>
            <person name="Sharon I."/>
            <person name="Castelle C.J."/>
            <person name="Probst A.J."/>
            <person name="Thomas B.C."/>
            <person name="Singh A."/>
            <person name="Wilkins M.J."/>
            <person name="Karaoz U."/>
            <person name="Brodie E.L."/>
            <person name="Williams K.H."/>
            <person name="Hubbard S.S."/>
            <person name="Banfield J.F."/>
        </authorList>
    </citation>
    <scope>NUCLEOTIDE SEQUENCE [LARGE SCALE GENOMIC DNA]</scope>
</reference>
<gene>
    <name evidence="2" type="ORF">A2Z42_00050</name>
</gene>
<keyword evidence="1" id="KW-0812">Transmembrane</keyword>
<protein>
    <recommendedName>
        <fullName evidence="4">Type II secretion system protein GspG C-terminal domain-containing protein</fullName>
    </recommendedName>
</protein>
<dbReference type="SUPFAM" id="SSF54523">
    <property type="entry name" value="Pili subunits"/>
    <property type="match status" value="1"/>
</dbReference>
<sequence>MPILSGQKLVTKDQRRKVDKSTHFFGGLRNRISNLQGFTLIELLIVVAIIGILSTIVLANYNSFGTRQEVKNAAGKLKSELRKYQTFAISGQKNPDQSGDCTATPPPDNTLRFYAVVVDPSSPTPYSVFLDCTLVNKILTDDPPWSENTVIAEVGHYNGTSFSPQTSVDIEFRPLNADVNLESPDGTSIPAGSSVYIRLTNNDNSAIYNVFVTSSGEIYDERQP</sequence>